<dbReference type="RefSeq" id="WP_194119632.1">
    <property type="nucleotide sequence ID" value="NZ_JACYGY010000001.1"/>
</dbReference>
<gene>
    <name evidence="4" type="ORF">IEE83_05665</name>
</gene>
<organism evidence="4 5">
    <name type="scientific">Dyadobacter subterraneus</name>
    <dbReference type="NCBI Taxonomy" id="2773304"/>
    <lineage>
        <taxon>Bacteria</taxon>
        <taxon>Pseudomonadati</taxon>
        <taxon>Bacteroidota</taxon>
        <taxon>Cytophagia</taxon>
        <taxon>Cytophagales</taxon>
        <taxon>Spirosomataceae</taxon>
        <taxon>Dyadobacter</taxon>
    </lineage>
</organism>
<dbReference type="NCBIfam" id="NF006114">
    <property type="entry name" value="PRK08263.1"/>
    <property type="match status" value="1"/>
</dbReference>
<reference evidence="5" key="1">
    <citation type="submission" date="2023-07" db="EMBL/GenBank/DDBJ databases">
        <title>Dyadobacter sp. nov 'subterranea' isolated from contaminted grondwater.</title>
        <authorList>
            <person name="Szabo I."/>
            <person name="Al-Omari J."/>
            <person name="Szerdahelyi S.G."/>
            <person name="Rado J."/>
        </authorList>
    </citation>
    <scope>NUCLEOTIDE SEQUENCE [LARGE SCALE GENOMIC DNA]</scope>
    <source>
        <strain evidence="5">UP-52</strain>
    </source>
</reference>
<dbReference type="Proteomes" id="UP000634134">
    <property type="component" value="Unassembled WGS sequence"/>
</dbReference>
<dbReference type="PRINTS" id="PR00081">
    <property type="entry name" value="GDHRDH"/>
</dbReference>
<dbReference type="InterPro" id="IPR036291">
    <property type="entry name" value="NAD(P)-bd_dom_sf"/>
</dbReference>
<evidence type="ECO:0000256" key="1">
    <source>
        <dbReference type="ARBA" id="ARBA00006484"/>
    </source>
</evidence>
<protein>
    <submittedName>
        <fullName evidence="4">SDR family NAD(P)-dependent oxidoreductase</fullName>
    </submittedName>
</protein>
<dbReference type="SUPFAM" id="SSF51735">
    <property type="entry name" value="NAD(P)-binding Rossmann-fold domains"/>
    <property type="match status" value="1"/>
</dbReference>
<comment type="caution">
    <text evidence="4">The sequence shown here is derived from an EMBL/GenBank/DDBJ whole genome shotgun (WGS) entry which is preliminary data.</text>
</comment>
<evidence type="ECO:0000313" key="4">
    <source>
        <dbReference type="EMBL" id="MBE9461363.1"/>
    </source>
</evidence>
<accession>A0ABR9W7C9</accession>
<comment type="similarity">
    <text evidence="1 3">Belongs to the short-chain dehydrogenases/reductases (SDR) family.</text>
</comment>
<dbReference type="Pfam" id="PF00106">
    <property type="entry name" value="adh_short"/>
    <property type="match status" value="1"/>
</dbReference>
<evidence type="ECO:0000313" key="5">
    <source>
        <dbReference type="Proteomes" id="UP000634134"/>
    </source>
</evidence>
<evidence type="ECO:0000256" key="2">
    <source>
        <dbReference type="ARBA" id="ARBA00023002"/>
    </source>
</evidence>
<dbReference type="EMBL" id="JACYGY010000001">
    <property type="protein sequence ID" value="MBE9461363.1"/>
    <property type="molecule type" value="Genomic_DNA"/>
</dbReference>
<dbReference type="PANTHER" id="PTHR43976:SF16">
    <property type="entry name" value="SHORT-CHAIN DEHYDROGENASE_REDUCTASE FAMILY PROTEIN"/>
    <property type="match status" value="1"/>
</dbReference>
<dbReference type="CDD" id="cd05374">
    <property type="entry name" value="17beta-HSD-like_SDR_c"/>
    <property type="match status" value="1"/>
</dbReference>
<dbReference type="InterPro" id="IPR051911">
    <property type="entry name" value="SDR_oxidoreductase"/>
</dbReference>
<sequence>MARTIFISGASRGFGKIWTEAFLKEGYNVVATARDLSALDVLAVQYGQKILPLILDVNDRQACVAAIQQAKTHFGSIDVLINNAGFGLMGSIEEVSEEQARSIMETNFFGLLWLTQAVLPLMRQQGSGHIIQITSVLGLVTWPTLGLYNATKFAIEGLSETLAAEVKDFGIKVTMVEPAAYATDFGGVSAVMTEPLPAYDKMKASFRASIGDLSLGKPEATAGALLKIVASENPPLRLILGSVGYPLIKEAYTKRLEDWEAWQHVAIEAHGV</sequence>
<dbReference type="PRINTS" id="PR00080">
    <property type="entry name" value="SDRFAMILY"/>
</dbReference>
<keyword evidence="2" id="KW-0560">Oxidoreductase</keyword>
<dbReference type="PROSITE" id="PS00061">
    <property type="entry name" value="ADH_SHORT"/>
    <property type="match status" value="1"/>
</dbReference>
<name>A0ABR9W7C9_9BACT</name>
<dbReference type="PANTHER" id="PTHR43976">
    <property type="entry name" value="SHORT CHAIN DEHYDROGENASE"/>
    <property type="match status" value="1"/>
</dbReference>
<dbReference type="InterPro" id="IPR002347">
    <property type="entry name" value="SDR_fam"/>
</dbReference>
<dbReference type="InterPro" id="IPR020904">
    <property type="entry name" value="Sc_DH/Rdtase_CS"/>
</dbReference>
<proteinExistence type="inferred from homology"/>
<keyword evidence="5" id="KW-1185">Reference proteome</keyword>
<evidence type="ECO:0000256" key="3">
    <source>
        <dbReference type="RuleBase" id="RU000363"/>
    </source>
</evidence>
<dbReference type="Gene3D" id="3.40.50.720">
    <property type="entry name" value="NAD(P)-binding Rossmann-like Domain"/>
    <property type="match status" value="1"/>
</dbReference>